<reference evidence="1" key="1">
    <citation type="journal article" date="2014" name="Front. Microbiol.">
        <title>High frequency of phylogenetically diverse reductive dehalogenase-homologous genes in deep subseafloor sedimentary metagenomes.</title>
        <authorList>
            <person name="Kawai M."/>
            <person name="Futagami T."/>
            <person name="Toyoda A."/>
            <person name="Takaki Y."/>
            <person name="Nishi S."/>
            <person name="Hori S."/>
            <person name="Arai W."/>
            <person name="Tsubouchi T."/>
            <person name="Morono Y."/>
            <person name="Uchiyama I."/>
            <person name="Ito T."/>
            <person name="Fujiyama A."/>
            <person name="Inagaki F."/>
            <person name="Takami H."/>
        </authorList>
    </citation>
    <scope>NUCLEOTIDE SEQUENCE</scope>
    <source>
        <strain evidence="1">Expedition CK06-06</strain>
    </source>
</reference>
<sequence length="43" mass="4911">MPELNRISIPYVGINRGWNKIDIILAKVLCIGKSFAQRYSFAN</sequence>
<evidence type="ECO:0000313" key="1">
    <source>
        <dbReference type="EMBL" id="GAI85486.1"/>
    </source>
</evidence>
<dbReference type="EMBL" id="BARW01007185">
    <property type="protein sequence ID" value="GAI85486.1"/>
    <property type="molecule type" value="Genomic_DNA"/>
</dbReference>
<proteinExistence type="predicted"/>
<dbReference type="AlphaFoldDB" id="X1T299"/>
<accession>X1T299</accession>
<protein>
    <submittedName>
        <fullName evidence="1">Uncharacterized protein</fullName>
    </submittedName>
</protein>
<gene>
    <name evidence="1" type="ORF">S12H4_15016</name>
</gene>
<organism evidence="1">
    <name type="scientific">marine sediment metagenome</name>
    <dbReference type="NCBI Taxonomy" id="412755"/>
    <lineage>
        <taxon>unclassified sequences</taxon>
        <taxon>metagenomes</taxon>
        <taxon>ecological metagenomes</taxon>
    </lineage>
</organism>
<name>X1T299_9ZZZZ</name>
<comment type="caution">
    <text evidence="1">The sequence shown here is derived from an EMBL/GenBank/DDBJ whole genome shotgun (WGS) entry which is preliminary data.</text>
</comment>